<dbReference type="InterPro" id="IPR047187">
    <property type="entry name" value="SF1_C_Upf1"/>
</dbReference>
<accession>A0AAF0ISR6</accession>
<dbReference type="EMBL" id="CP119935">
    <property type="protein sequence ID" value="WFD02434.1"/>
    <property type="molecule type" value="Genomic_DNA"/>
</dbReference>
<dbReference type="Pfam" id="PF13086">
    <property type="entry name" value="AAA_11"/>
    <property type="match status" value="1"/>
</dbReference>
<dbReference type="GO" id="GO:0043139">
    <property type="term" value="F:5'-3' DNA helicase activity"/>
    <property type="evidence" value="ECO:0007669"/>
    <property type="project" value="TreeGrafter"/>
</dbReference>
<dbReference type="AlphaFoldDB" id="A0AAF0ISR6"/>
<evidence type="ECO:0000256" key="1">
    <source>
        <dbReference type="ARBA" id="ARBA00007913"/>
    </source>
</evidence>
<evidence type="ECO:0000256" key="4">
    <source>
        <dbReference type="ARBA" id="ARBA00022806"/>
    </source>
</evidence>
<dbReference type="InterPro" id="IPR041677">
    <property type="entry name" value="DNA2/NAM7_AAA_11"/>
</dbReference>
<feature type="domain" description="DNA2/NAM7 helicase-like C-terminal" evidence="8">
    <location>
        <begin position="849"/>
        <end position="1128"/>
    </location>
</feature>
<comment type="similarity">
    <text evidence="1">Belongs to the DNA2/NAM7 helicase family.</text>
</comment>
<dbReference type="Gene3D" id="3.40.50.300">
    <property type="entry name" value="P-loop containing nucleotide triphosphate hydrolases"/>
    <property type="match status" value="2"/>
</dbReference>
<evidence type="ECO:0000256" key="2">
    <source>
        <dbReference type="ARBA" id="ARBA00022741"/>
    </source>
</evidence>
<evidence type="ECO:0000256" key="5">
    <source>
        <dbReference type="ARBA" id="ARBA00022840"/>
    </source>
</evidence>
<keyword evidence="2" id="KW-0547">Nucleotide-binding</keyword>
<dbReference type="InterPro" id="IPR041679">
    <property type="entry name" value="DNA2/NAM7-like_C"/>
</dbReference>
<organism evidence="9 10">
    <name type="scientific">Malassezia obtusa</name>
    <dbReference type="NCBI Taxonomy" id="76774"/>
    <lineage>
        <taxon>Eukaryota</taxon>
        <taxon>Fungi</taxon>
        <taxon>Dikarya</taxon>
        <taxon>Basidiomycota</taxon>
        <taxon>Ustilaginomycotina</taxon>
        <taxon>Malasseziomycetes</taxon>
        <taxon>Malasseziales</taxon>
        <taxon>Malasseziaceae</taxon>
        <taxon>Malassezia</taxon>
    </lineage>
</organism>
<sequence>MRRAARWLRGVRAFRTRASARAVQREYDREMRHAYQPPAWWAPVEAKREAGAMTAPDEPAAEATDHAWGARGAPAPQDGASDPARMDELVEGLVGGPVEGVVDGSADGLADGLVDGLEEARDAFAPIPAEAAADTHTHAHGAAACAPAIDALAAQLAEAARVETSGAAADDAVDTPAPSDVASAAAALAVGDGAAWPDAVPNASWLDTLAAEPEPGFGGAVSDEVLAHLAAEARGAPRAAHASVPPRAEPRVAPLRGVRDVYDWRGMAASQEDVGLHGRRASALLPRFDARAWVEARRWPTLSLRLRAAHAAVHKALRGQGTAPDVAADVRLAVGVREYQNQWRAALAHEREHTEAELAALRERPVAELEALGVAMQGLEAYWQTERHYGRRVAVFKLPGARRLPRHRLLPGAIVDVRPTHAAPDWFVPREAAPHRTLALVDRLMGRGAAAGRAAGDGAAGAHAAGDVPADGGAGAAAVRVPHIAGELVDCTPTQLRVRFGEAHEHLDWDAHGTWRLDRGESRVVDERTDAALDALLYDPDDTVRAGTPRRRYALVGTPLRAALLGGDAPRDGLFARDMLIRSWYERYAREDPLVLDGDPALGLNASQTRAVAMMLREPLSLVQGPPGTGKTRTLVQAVSLLKQHFRVPQPVLLAAHTNVAVDNLARACVARGMRVVRAGSSAAAHPALAEHTLEAHVARHPQHAQLVEAQHALRVAQAERARLEDEVRAAPHAPGAAGAPRDGALRRRLAECKRHVGRLVARCHMLRSEIAASVLHGADVVCATAVAAGSRQLETIDFPLVLVDEGSMATEPIALIALMKGCTQLAVIGDHQQLPPVLRSTEARRAGLSTSLFERLIHQGTPRAAATRRAARVPSILLEEQFRMHPTLAAFPNAAFYGGALRDAPSTHARTPLASAYAARHADGTPRAVTLLTHAPVAPSAAAAGGGLLSSVSPYNAPQADLALALLCDLLAQNPTLRGEDIGIVTPYEAQVRLLERMLAAGAPAHAVGAERSEALPLLSEHAVQTLAATDPARSAQLAAVEVHTVDGFEGREKRVLLFSTVKAAGGAWSGTAALRAALAEPSAARLAPLAGVPSAEKGGYVGFLADTRRLNVALTRAQSQLFILGNLDTLLSARLGRSGAEAVEHSDVHAIRAYARWLLAQGAVLDVETVHDRLLAQAARLARL</sequence>
<reference evidence="9" key="1">
    <citation type="submission" date="2023-03" db="EMBL/GenBank/DDBJ databases">
        <title>Mating type loci evolution in Malassezia.</title>
        <authorList>
            <person name="Coelho M.A."/>
        </authorList>
    </citation>
    <scope>NUCLEOTIDE SEQUENCE</scope>
    <source>
        <strain evidence="9">CBS 7876</strain>
    </source>
</reference>
<keyword evidence="5" id="KW-0067">ATP-binding</keyword>
<dbReference type="GO" id="GO:0016787">
    <property type="term" value="F:hydrolase activity"/>
    <property type="evidence" value="ECO:0007669"/>
    <property type="project" value="UniProtKB-KW"/>
</dbReference>
<keyword evidence="3" id="KW-0378">Hydrolase</keyword>
<evidence type="ECO:0000313" key="10">
    <source>
        <dbReference type="Proteomes" id="UP001214603"/>
    </source>
</evidence>
<evidence type="ECO:0000259" key="8">
    <source>
        <dbReference type="Pfam" id="PF13087"/>
    </source>
</evidence>
<protein>
    <submittedName>
        <fullName evidence="9">Uncharacterized protein</fullName>
    </submittedName>
</protein>
<dbReference type="PANTHER" id="PTHR43788:SF13">
    <property type="entry name" value="REGULATOR OF NONSENSE TRANSCRIPTS 1"/>
    <property type="match status" value="1"/>
</dbReference>
<dbReference type="CDD" id="cd18808">
    <property type="entry name" value="SF1_C_Upf1"/>
    <property type="match status" value="1"/>
</dbReference>
<evidence type="ECO:0000259" key="7">
    <source>
        <dbReference type="Pfam" id="PF13086"/>
    </source>
</evidence>
<keyword evidence="4" id="KW-0347">Helicase</keyword>
<name>A0AAF0ISR6_9BASI</name>
<gene>
    <name evidence="9" type="ORF">MOBT1_001117</name>
</gene>
<dbReference type="InterPro" id="IPR027417">
    <property type="entry name" value="P-loop_NTPase"/>
</dbReference>
<evidence type="ECO:0000256" key="6">
    <source>
        <dbReference type="SAM" id="MobiDB-lite"/>
    </source>
</evidence>
<feature type="region of interest" description="Disordered" evidence="6">
    <location>
        <begin position="50"/>
        <end position="83"/>
    </location>
</feature>
<evidence type="ECO:0000256" key="3">
    <source>
        <dbReference type="ARBA" id="ARBA00022801"/>
    </source>
</evidence>
<dbReference type="InterPro" id="IPR050534">
    <property type="entry name" value="Coronavir_polyprotein_1ab"/>
</dbReference>
<keyword evidence="10" id="KW-1185">Reference proteome</keyword>
<proteinExistence type="inferred from homology"/>
<dbReference type="GO" id="GO:0005524">
    <property type="term" value="F:ATP binding"/>
    <property type="evidence" value="ECO:0007669"/>
    <property type="project" value="UniProtKB-KW"/>
</dbReference>
<evidence type="ECO:0000313" key="9">
    <source>
        <dbReference type="EMBL" id="WFD02434.1"/>
    </source>
</evidence>
<dbReference type="Pfam" id="PF13087">
    <property type="entry name" value="AAA_12"/>
    <property type="match status" value="1"/>
</dbReference>
<dbReference type="SUPFAM" id="SSF52540">
    <property type="entry name" value="P-loop containing nucleoside triphosphate hydrolases"/>
    <property type="match status" value="1"/>
</dbReference>
<feature type="domain" description="DNA2/NAM7 helicase helicase" evidence="7">
    <location>
        <begin position="604"/>
        <end position="841"/>
    </location>
</feature>
<dbReference type="Proteomes" id="UP001214603">
    <property type="component" value="Chromosome 2"/>
</dbReference>
<dbReference type="PANTHER" id="PTHR43788">
    <property type="entry name" value="DNA2/NAM7 HELICASE FAMILY MEMBER"/>
    <property type="match status" value="1"/>
</dbReference>